<dbReference type="PROSITE" id="PS50893">
    <property type="entry name" value="ABC_TRANSPORTER_2"/>
    <property type="match status" value="1"/>
</dbReference>
<dbReference type="GO" id="GO:0043190">
    <property type="term" value="C:ATP-binding cassette (ABC) transporter complex"/>
    <property type="evidence" value="ECO:0007669"/>
    <property type="project" value="TreeGrafter"/>
</dbReference>
<organism evidence="10 11">
    <name type="scientific">Mesomycoplasma hyorhinis SK76</name>
    <dbReference type="NCBI Taxonomy" id="1118964"/>
    <lineage>
        <taxon>Bacteria</taxon>
        <taxon>Bacillati</taxon>
        <taxon>Mycoplasmatota</taxon>
        <taxon>Mycoplasmoidales</taxon>
        <taxon>Metamycoplasmataceae</taxon>
        <taxon>Mesomycoplasma</taxon>
    </lineage>
</organism>
<evidence type="ECO:0000256" key="4">
    <source>
        <dbReference type="ARBA" id="ARBA00022475"/>
    </source>
</evidence>
<dbReference type="InterPro" id="IPR003593">
    <property type="entry name" value="AAA+_ATPase"/>
</dbReference>
<dbReference type="PANTHER" id="PTHR43553">
    <property type="entry name" value="HEAVY METAL TRANSPORTER"/>
    <property type="match status" value="1"/>
</dbReference>
<dbReference type="InterPro" id="IPR003439">
    <property type="entry name" value="ABC_transporter-like_ATP-bd"/>
</dbReference>
<dbReference type="InterPro" id="IPR027417">
    <property type="entry name" value="P-loop_NTPase"/>
</dbReference>
<evidence type="ECO:0000313" key="11">
    <source>
        <dbReference type="Proteomes" id="UP000009399"/>
    </source>
</evidence>
<dbReference type="CDD" id="cd03225">
    <property type="entry name" value="ABC_cobalt_CbiO_domain1"/>
    <property type="match status" value="1"/>
</dbReference>
<sequence>MQIRAKNIVKIFNKKLPTELKALNNVSVEIKENEFIAIIGQTGSGKTTFIEHMNVLLTPDEGEVEFVYKAKDPKTQEVEVIKNIIQKPKSFQKKLKFIKEIRRRVGVVFQFAEYQLFEQTIEKDIIFGAVSMGTPKAEAKERAKEIIKLVGLDESYLPKSPFNLSGGQKRRVAIAGILAMEPDIIFFDEPTAGLDPAGTDDMLLILNNLYESGKTIILATHDLDNVLKWTKRTIVFKNGEIVKDGDTFSILSDNQFLKDNQMMPTNLLYFVEKLRKRGLDIQDVSSLEELAEAINLKLKGKHAN</sequence>
<comment type="similarity">
    <text evidence="2">Belongs to the ABC transporter superfamily.</text>
</comment>
<evidence type="ECO:0000256" key="2">
    <source>
        <dbReference type="ARBA" id="ARBA00005417"/>
    </source>
</evidence>
<evidence type="ECO:0000256" key="6">
    <source>
        <dbReference type="ARBA" id="ARBA00022840"/>
    </source>
</evidence>
<name>A0AAI8AM95_MESHY</name>
<dbReference type="FunFam" id="3.40.50.300:FF:000224">
    <property type="entry name" value="Energy-coupling factor transporter ATP-binding protein EcfA"/>
    <property type="match status" value="1"/>
</dbReference>
<gene>
    <name evidence="10" type="ORF">MOS_121</name>
</gene>
<protein>
    <submittedName>
        <fullName evidence="10">ATPase component of general energizing module of ECF transporter</fullName>
    </submittedName>
</protein>
<reference evidence="10 11" key="1">
    <citation type="journal article" date="2013" name="Genome Announc.">
        <title>Complete Genome Sequence of Mycoplasma hyorhinis Strain SK76.</title>
        <authorList>
            <person name="Goodison S."/>
            <person name="Urquidi V."/>
            <person name="Kumar D."/>
            <person name="Reyes L."/>
            <person name="Rosser C.J."/>
        </authorList>
    </citation>
    <scope>NUCLEOTIDE SEQUENCE [LARGE SCALE GENOMIC DNA]</scope>
    <source>
        <strain evidence="10 11">SK76</strain>
    </source>
</reference>
<dbReference type="InterPro" id="IPR017871">
    <property type="entry name" value="ABC_transporter-like_CS"/>
</dbReference>
<keyword evidence="6" id="KW-0067">ATP-binding</keyword>
<keyword evidence="5" id="KW-0547">Nucleotide-binding</keyword>
<dbReference type="GO" id="GO:0005524">
    <property type="term" value="F:ATP binding"/>
    <property type="evidence" value="ECO:0007669"/>
    <property type="project" value="UniProtKB-KW"/>
</dbReference>
<dbReference type="KEGG" id="mhs:MOS_121"/>
<dbReference type="SMART" id="SM00382">
    <property type="entry name" value="AAA"/>
    <property type="match status" value="1"/>
</dbReference>
<dbReference type="GeneID" id="93248255"/>
<evidence type="ECO:0000256" key="8">
    <source>
        <dbReference type="ARBA" id="ARBA00023136"/>
    </source>
</evidence>
<dbReference type="PANTHER" id="PTHR43553:SF27">
    <property type="entry name" value="ENERGY-COUPLING FACTOR TRANSPORTER ATP-BINDING PROTEIN ECFA2"/>
    <property type="match status" value="1"/>
</dbReference>
<dbReference type="PROSITE" id="PS00211">
    <property type="entry name" value="ABC_TRANSPORTER_1"/>
    <property type="match status" value="1"/>
</dbReference>
<feature type="domain" description="ABC transporter" evidence="9">
    <location>
        <begin position="3"/>
        <end position="263"/>
    </location>
</feature>
<evidence type="ECO:0000259" key="9">
    <source>
        <dbReference type="PROSITE" id="PS50893"/>
    </source>
</evidence>
<keyword evidence="7" id="KW-1278">Translocase</keyword>
<dbReference type="Pfam" id="PF00005">
    <property type="entry name" value="ABC_tran"/>
    <property type="match status" value="1"/>
</dbReference>
<dbReference type="NCBIfam" id="NF010170">
    <property type="entry name" value="PRK13651.1"/>
    <property type="match status" value="1"/>
</dbReference>
<keyword evidence="4" id="KW-1003">Cell membrane</keyword>
<dbReference type="SUPFAM" id="SSF52540">
    <property type="entry name" value="P-loop containing nucleoside triphosphate hydrolases"/>
    <property type="match status" value="1"/>
</dbReference>
<evidence type="ECO:0000256" key="5">
    <source>
        <dbReference type="ARBA" id="ARBA00022741"/>
    </source>
</evidence>
<dbReference type="RefSeq" id="WP_014335383.1">
    <property type="nucleotide sequence ID" value="NC_019552.1"/>
</dbReference>
<dbReference type="AlphaFoldDB" id="A0AAI8AM95"/>
<dbReference type="InterPro" id="IPR015856">
    <property type="entry name" value="ABC_transpr_CbiO/EcfA_su"/>
</dbReference>
<proteinExistence type="inferred from homology"/>
<comment type="subcellular location">
    <subcellularLocation>
        <location evidence="1">Cell membrane</location>
        <topology evidence="1">Peripheral membrane protein</topology>
    </subcellularLocation>
</comment>
<accession>A0AAI8AM95</accession>
<dbReference type="GO" id="GO:0042626">
    <property type="term" value="F:ATPase-coupled transmembrane transporter activity"/>
    <property type="evidence" value="ECO:0007669"/>
    <property type="project" value="TreeGrafter"/>
</dbReference>
<evidence type="ECO:0000256" key="1">
    <source>
        <dbReference type="ARBA" id="ARBA00004202"/>
    </source>
</evidence>
<dbReference type="Gene3D" id="3.40.50.300">
    <property type="entry name" value="P-loop containing nucleotide triphosphate hydrolases"/>
    <property type="match status" value="1"/>
</dbReference>
<evidence type="ECO:0000313" key="10">
    <source>
        <dbReference type="EMBL" id="AFX74053.1"/>
    </source>
</evidence>
<dbReference type="InterPro" id="IPR050095">
    <property type="entry name" value="ECF_ABC_transporter_ATP-bd"/>
</dbReference>
<evidence type="ECO:0000256" key="7">
    <source>
        <dbReference type="ARBA" id="ARBA00022967"/>
    </source>
</evidence>
<dbReference type="GO" id="GO:0016887">
    <property type="term" value="F:ATP hydrolysis activity"/>
    <property type="evidence" value="ECO:0007669"/>
    <property type="project" value="InterPro"/>
</dbReference>
<keyword evidence="3" id="KW-0813">Transport</keyword>
<dbReference type="Proteomes" id="UP000009399">
    <property type="component" value="Chromosome"/>
</dbReference>
<keyword evidence="8" id="KW-0472">Membrane</keyword>
<evidence type="ECO:0000256" key="3">
    <source>
        <dbReference type="ARBA" id="ARBA00022448"/>
    </source>
</evidence>
<dbReference type="EMBL" id="CP003914">
    <property type="protein sequence ID" value="AFX74053.1"/>
    <property type="molecule type" value="Genomic_DNA"/>
</dbReference>